<dbReference type="EMBL" id="VSRR010047862">
    <property type="protein sequence ID" value="MPC78208.1"/>
    <property type="molecule type" value="Genomic_DNA"/>
</dbReference>
<dbReference type="AlphaFoldDB" id="A0A5B7IBD9"/>
<evidence type="ECO:0000313" key="2">
    <source>
        <dbReference type="Proteomes" id="UP000324222"/>
    </source>
</evidence>
<proteinExistence type="predicted"/>
<protein>
    <submittedName>
        <fullName evidence="1">Uncharacterized protein</fullName>
    </submittedName>
</protein>
<dbReference type="Proteomes" id="UP000324222">
    <property type="component" value="Unassembled WGS sequence"/>
</dbReference>
<comment type="caution">
    <text evidence="1">The sequence shown here is derived from an EMBL/GenBank/DDBJ whole genome shotgun (WGS) entry which is preliminary data.</text>
</comment>
<organism evidence="1 2">
    <name type="scientific">Portunus trituberculatus</name>
    <name type="common">Swimming crab</name>
    <name type="synonym">Neptunus trituberculatus</name>
    <dbReference type="NCBI Taxonomy" id="210409"/>
    <lineage>
        <taxon>Eukaryota</taxon>
        <taxon>Metazoa</taxon>
        <taxon>Ecdysozoa</taxon>
        <taxon>Arthropoda</taxon>
        <taxon>Crustacea</taxon>
        <taxon>Multicrustacea</taxon>
        <taxon>Malacostraca</taxon>
        <taxon>Eumalacostraca</taxon>
        <taxon>Eucarida</taxon>
        <taxon>Decapoda</taxon>
        <taxon>Pleocyemata</taxon>
        <taxon>Brachyura</taxon>
        <taxon>Eubrachyura</taxon>
        <taxon>Portunoidea</taxon>
        <taxon>Portunidae</taxon>
        <taxon>Portuninae</taxon>
        <taxon>Portunus</taxon>
    </lineage>
</organism>
<name>A0A5B7IBD9_PORTR</name>
<accession>A0A5B7IBD9</accession>
<keyword evidence="2" id="KW-1185">Reference proteome</keyword>
<sequence length="19" mass="1948">MAPGRTLPLQGSAPAVPWV</sequence>
<reference evidence="1 2" key="1">
    <citation type="submission" date="2019-05" db="EMBL/GenBank/DDBJ databases">
        <title>Another draft genome of Portunus trituberculatus and its Hox gene families provides insights of decapod evolution.</title>
        <authorList>
            <person name="Jeong J.-H."/>
            <person name="Song I."/>
            <person name="Kim S."/>
            <person name="Choi T."/>
            <person name="Kim D."/>
            <person name="Ryu S."/>
            <person name="Kim W."/>
        </authorList>
    </citation>
    <scope>NUCLEOTIDE SEQUENCE [LARGE SCALE GENOMIC DNA]</scope>
    <source>
        <tissue evidence="1">Muscle</tissue>
    </source>
</reference>
<evidence type="ECO:0000313" key="1">
    <source>
        <dbReference type="EMBL" id="MPC78208.1"/>
    </source>
</evidence>
<gene>
    <name evidence="1" type="ORF">E2C01_072690</name>
</gene>